<gene>
    <name evidence="2" type="ORF">CWI69_08905</name>
</gene>
<dbReference type="GO" id="GO:0043565">
    <property type="term" value="F:sequence-specific DNA binding"/>
    <property type="evidence" value="ECO:0007669"/>
    <property type="project" value="TreeGrafter"/>
</dbReference>
<evidence type="ECO:0000313" key="2">
    <source>
        <dbReference type="EMBL" id="RUO53131.1"/>
    </source>
</evidence>
<evidence type="ECO:0000313" key="3">
    <source>
        <dbReference type="Proteomes" id="UP000287198"/>
    </source>
</evidence>
<organism evidence="2 3">
    <name type="scientific">Pseudidiomarina halophila</name>
    <dbReference type="NCBI Taxonomy" id="1449799"/>
    <lineage>
        <taxon>Bacteria</taxon>
        <taxon>Pseudomonadati</taxon>
        <taxon>Pseudomonadota</taxon>
        <taxon>Gammaproteobacteria</taxon>
        <taxon>Alteromonadales</taxon>
        <taxon>Idiomarinaceae</taxon>
        <taxon>Pseudidiomarina</taxon>
    </lineage>
</organism>
<feature type="domain" description="Transposase IS200-like" evidence="1">
    <location>
        <begin position="8"/>
        <end position="133"/>
    </location>
</feature>
<comment type="caution">
    <text evidence="2">The sequence shown here is derived from an EMBL/GenBank/DDBJ whole genome shotgun (WGS) entry which is preliminary data.</text>
</comment>
<dbReference type="NCBIfam" id="NF047646">
    <property type="entry name" value="REP_Tyr_transpos"/>
    <property type="match status" value="1"/>
</dbReference>
<dbReference type="AlphaFoldDB" id="A0A432XX26"/>
<reference evidence="3" key="1">
    <citation type="journal article" date="2018" name="Front. Microbiol.">
        <title>Genome-Based Analysis Reveals the Taxonomy and Diversity of the Family Idiomarinaceae.</title>
        <authorList>
            <person name="Liu Y."/>
            <person name="Lai Q."/>
            <person name="Shao Z."/>
        </authorList>
    </citation>
    <scope>NUCLEOTIDE SEQUENCE [LARGE SCALE GENOMIC DNA]</scope>
    <source>
        <strain evidence="3">BH195</strain>
    </source>
</reference>
<dbReference type="EMBL" id="PIPW01000002">
    <property type="protein sequence ID" value="RUO53131.1"/>
    <property type="molecule type" value="Genomic_DNA"/>
</dbReference>
<dbReference type="GO" id="GO:0004803">
    <property type="term" value="F:transposase activity"/>
    <property type="evidence" value="ECO:0007669"/>
    <property type="project" value="InterPro"/>
</dbReference>
<protein>
    <submittedName>
        <fullName evidence="2">Transposase</fullName>
    </submittedName>
</protein>
<sequence>MRNVRRYYEGGYYFFTVTSYRRQPFFATQTFMAALRNAIRATMKTHPFEIEAWVVLPDHMHCVWIVHDEDIPIRWRKIKSLTTKALKEFTNASATHKNSTARHRRGNGALWHHSYWEHTIRNDREYELYILYCCYNPVKHGYVENARLWPYSTLNTFLASGKYPADWADINPTWLDDVFGSHEQ</sequence>
<dbReference type="Pfam" id="PF01797">
    <property type="entry name" value="Y1_Tnp"/>
    <property type="match status" value="1"/>
</dbReference>
<dbReference type="SUPFAM" id="SSF143422">
    <property type="entry name" value="Transposase IS200-like"/>
    <property type="match status" value="1"/>
</dbReference>
<dbReference type="Gene3D" id="3.30.70.1290">
    <property type="entry name" value="Transposase IS200-like"/>
    <property type="match status" value="1"/>
</dbReference>
<dbReference type="PANTHER" id="PTHR36966:SF1">
    <property type="entry name" value="REP-ASSOCIATED TYROSINE TRANSPOSASE"/>
    <property type="match status" value="1"/>
</dbReference>
<dbReference type="OrthoDB" id="9794403at2"/>
<dbReference type="SMART" id="SM01321">
    <property type="entry name" value="Y1_Tnp"/>
    <property type="match status" value="1"/>
</dbReference>
<dbReference type="RefSeq" id="WP_126763837.1">
    <property type="nucleotide sequence ID" value="NZ_JBHLTZ010000012.1"/>
</dbReference>
<proteinExistence type="predicted"/>
<accession>A0A432XX26</accession>
<dbReference type="PANTHER" id="PTHR36966">
    <property type="entry name" value="REP-ASSOCIATED TYROSINE TRANSPOSASE"/>
    <property type="match status" value="1"/>
</dbReference>
<dbReference type="InterPro" id="IPR036515">
    <property type="entry name" value="Transposase_17_sf"/>
</dbReference>
<dbReference type="InterPro" id="IPR052715">
    <property type="entry name" value="RAYT_transposase"/>
</dbReference>
<dbReference type="Proteomes" id="UP000287198">
    <property type="component" value="Unassembled WGS sequence"/>
</dbReference>
<dbReference type="InterPro" id="IPR002686">
    <property type="entry name" value="Transposase_17"/>
</dbReference>
<name>A0A432XX26_9GAMM</name>
<dbReference type="GO" id="GO:0006313">
    <property type="term" value="P:DNA transposition"/>
    <property type="evidence" value="ECO:0007669"/>
    <property type="project" value="InterPro"/>
</dbReference>
<evidence type="ECO:0000259" key="1">
    <source>
        <dbReference type="SMART" id="SM01321"/>
    </source>
</evidence>
<keyword evidence="3" id="KW-1185">Reference proteome</keyword>